<dbReference type="InterPro" id="IPR025676">
    <property type="entry name" value="Clr5_dom"/>
</dbReference>
<organism evidence="2 3">
    <name type="scientific">Cudoniella acicularis</name>
    <dbReference type="NCBI Taxonomy" id="354080"/>
    <lineage>
        <taxon>Eukaryota</taxon>
        <taxon>Fungi</taxon>
        <taxon>Dikarya</taxon>
        <taxon>Ascomycota</taxon>
        <taxon>Pezizomycotina</taxon>
        <taxon>Leotiomycetes</taxon>
        <taxon>Helotiales</taxon>
        <taxon>Tricladiaceae</taxon>
        <taxon>Cudoniella</taxon>
    </lineage>
</organism>
<dbReference type="OrthoDB" id="3563341at2759"/>
<gene>
    <name evidence="2" type="ORF">G7Y89_g13716</name>
</gene>
<protein>
    <recommendedName>
        <fullName evidence="1">Clr5 domain-containing protein</fullName>
    </recommendedName>
</protein>
<dbReference type="EMBL" id="JAAMPI010001652">
    <property type="protein sequence ID" value="KAF4624455.1"/>
    <property type="molecule type" value="Genomic_DNA"/>
</dbReference>
<dbReference type="Pfam" id="PF14420">
    <property type="entry name" value="Clr5"/>
    <property type="match status" value="1"/>
</dbReference>
<dbReference type="AlphaFoldDB" id="A0A8H4R6Q3"/>
<comment type="caution">
    <text evidence="2">The sequence shown here is derived from an EMBL/GenBank/DDBJ whole genome shotgun (WGS) entry which is preliminary data.</text>
</comment>
<keyword evidence="3" id="KW-1185">Reference proteome</keyword>
<name>A0A8H4R6Q3_9HELO</name>
<evidence type="ECO:0000313" key="2">
    <source>
        <dbReference type="EMBL" id="KAF4624455.1"/>
    </source>
</evidence>
<evidence type="ECO:0000313" key="3">
    <source>
        <dbReference type="Proteomes" id="UP000566819"/>
    </source>
</evidence>
<evidence type="ECO:0000259" key="1">
    <source>
        <dbReference type="Pfam" id="PF14420"/>
    </source>
</evidence>
<reference evidence="2 3" key="1">
    <citation type="submission" date="2020-03" db="EMBL/GenBank/DDBJ databases">
        <title>Draft Genome Sequence of Cudoniella acicularis.</title>
        <authorList>
            <person name="Buettner E."/>
            <person name="Kellner H."/>
        </authorList>
    </citation>
    <scope>NUCLEOTIDE SEQUENCE [LARGE SCALE GENOMIC DNA]</scope>
    <source>
        <strain evidence="2 3">DSM 108380</strain>
    </source>
</reference>
<proteinExistence type="predicted"/>
<feature type="domain" description="Clr5" evidence="1">
    <location>
        <begin position="12"/>
        <end position="61"/>
    </location>
</feature>
<sequence>MESVSWSEGPPQDEWERHRKIITYLHPVITAAQLRELMILRGFRATDTMYKRQFKKWGLSKYTKAREKDRLIVASEHSLNYSTWQRAEFPAFTTSSSLSQASFSVTTANGRGAVDMRFLFRSVKTSCSYFMPDFMINEFSAAAGVFWRNIKQAIHLLRIASPTRAWSSLNEAFDVAGSALLAADIGSFVREILTTLCPVNTRACFYVRQQIIQSLTGMAQIKLGACHPITVVLQQLLFDSSTRDVSERCLAYMVEVATPSKDPSALSAGVKAQLSISRLLRKDGEFDSAMRIAQHAHAMAVVAFGHNSVKVCWALRQQEHICIDTENYMKALNICFSIMAVGEFDFAEVQMSTKEDIAHIYERLGDMGKRADWLCQAEENARLLWGNGVATGHIIDKINGLMTRGLGLLSSVKDADSESYPILQLMITENGYTILNHGTSKIHEAYVRTWVAGKNMGEIDGFDVKADSAVYWERLL</sequence>
<dbReference type="Proteomes" id="UP000566819">
    <property type="component" value="Unassembled WGS sequence"/>
</dbReference>
<accession>A0A8H4R6Q3</accession>